<keyword evidence="4 5" id="KW-0560">Oxidoreductase</keyword>
<organism evidence="7 8">
    <name type="scientific">Variovorax guangxiensis</name>
    <dbReference type="NCBI Taxonomy" id="1775474"/>
    <lineage>
        <taxon>Bacteria</taxon>
        <taxon>Pseudomonadati</taxon>
        <taxon>Pseudomonadota</taxon>
        <taxon>Betaproteobacteria</taxon>
        <taxon>Burkholderiales</taxon>
        <taxon>Comamonadaceae</taxon>
        <taxon>Variovorax</taxon>
    </lineage>
</organism>
<comment type="similarity">
    <text evidence="5">Belongs to the ferredoxin--NADP reductase type 2 family.</text>
</comment>
<keyword evidence="1 5" id="KW-0285">Flavoprotein</keyword>
<evidence type="ECO:0000256" key="5">
    <source>
        <dbReference type="HAMAP-Rule" id="MF_01685"/>
    </source>
</evidence>
<keyword evidence="3 5" id="KW-0521">NADP</keyword>
<dbReference type="PRINTS" id="PR00469">
    <property type="entry name" value="PNDRDTASEII"/>
</dbReference>
<dbReference type="GO" id="GO:0050661">
    <property type="term" value="F:NADP binding"/>
    <property type="evidence" value="ECO:0007669"/>
    <property type="project" value="UniProtKB-UniRule"/>
</dbReference>
<protein>
    <recommendedName>
        <fullName evidence="5">Ferredoxin--NADP reductase</fullName>
        <shortName evidence="5">FNR</shortName>
        <shortName evidence="5">Fd-NADP(+) reductase</shortName>
        <ecNumber evidence="5">1.18.1.2</ecNumber>
    </recommendedName>
</protein>
<dbReference type="Pfam" id="PF07992">
    <property type="entry name" value="Pyr_redox_2"/>
    <property type="match status" value="1"/>
</dbReference>
<comment type="catalytic activity">
    <reaction evidence="5">
        <text>2 reduced [2Fe-2S]-[ferredoxin] + NADP(+) + H(+) = 2 oxidized [2Fe-2S]-[ferredoxin] + NADPH</text>
        <dbReference type="Rhea" id="RHEA:20125"/>
        <dbReference type="Rhea" id="RHEA-COMP:10000"/>
        <dbReference type="Rhea" id="RHEA-COMP:10001"/>
        <dbReference type="ChEBI" id="CHEBI:15378"/>
        <dbReference type="ChEBI" id="CHEBI:33737"/>
        <dbReference type="ChEBI" id="CHEBI:33738"/>
        <dbReference type="ChEBI" id="CHEBI:57783"/>
        <dbReference type="ChEBI" id="CHEBI:58349"/>
        <dbReference type="EC" id="1.18.1.2"/>
    </reaction>
</comment>
<dbReference type="GO" id="GO:0004324">
    <property type="term" value="F:ferredoxin-NADP+ reductase activity"/>
    <property type="evidence" value="ECO:0007669"/>
    <property type="project" value="UniProtKB-UniRule"/>
</dbReference>
<comment type="cofactor">
    <cofactor evidence="5">
        <name>FAD</name>
        <dbReference type="ChEBI" id="CHEBI:57692"/>
    </cofactor>
    <text evidence="5">Binds 1 FAD per subunit.</text>
</comment>
<evidence type="ECO:0000256" key="4">
    <source>
        <dbReference type="ARBA" id="ARBA00023002"/>
    </source>
</evidence>
<evidence type="ECO:0000256" key="3">
    <source>
        <dbReference type="ARBA" id="ARBA00022857"/>
    </source>
</evidence>
<comment type="caution">
    <text evidence="7">The sequence shown here is derived from an EMBL/GenBank/DDBJ whole genome shotgun (WGS) entry which is preliminary data.</text>
</comment>
<dbReference type="SUPFAM" id="SSF51905">
    <property type="entry name" value="FAD/NAD(P)-binding domain"/>
    <property type="match status" value="1"/>
</dbReference>
<sequence length="360" mass="37848">MEGQDGQDRGAGALNQPAAPAVSPIETDALIVGAGPVGLFQAFQLGLLEISCHIVDALPAAGGQCVALYGDKPIYDIPGTPVTSGRDLAQSLLQQVAPFKPQFHFGEQVSTLAREADGRLLLTTSAGKSFLAKTVFIAAGVGAFVPKRIAVEGIAQFEGSSLFYHPDSLDRFAGQTVVVNGGDDIALETAIALTAIAKQVTLVHRRDGFQAEEATVSAMRALVAASKMAFQVGQPTAFDGKQLQITTPDATTLELPLDALVACLGISPRLGPIADWGLELERKQVPVDTEKYETRERGVFAVGDINTYPGKKKLIVCGFHEATLAAWGATAIVFPGKAVPLQYTTTSTRLHELLGVAGSR</sequence>
<dbReference type="RefSeq" id="WP_311737016.1">
    <property type="nucleotide sequence ID" value="NZ_JACIFZ010000002.1"/>
</dbReference>
<dbReference type="EC" id="1.18.1.2" evidence="5"/>
<proteinExistence type="inferred from homology"/>
<dbReference type="AlphaFoldDB" id="A0A840FLY7"/>
<feature type="binding site" evidence="5">
    <location>
        <position position="64"/>
    </location>
    <ligand>
        <name>FAD</name>
        <dbReference type="ChEBI" id="CHEBI:57692"/>
    </ligand>
</feature>
<feature type="binding site" evidence="5">
    <location>
        <position position="109"/>
    </location>
    <ligand>
        <name>FAD</name>
        <dbReference type="ChEBI" id="CHEBI:57692"/>
    </ligand>
</feature>
<comment type="subunit">
    <text evidence="5">Homodimer.</text>
</comment>
<feature type="binding site" evidence="5">
    <location>
        <position position="144"/>
    </location>
    <ligand>
        <name>FAD</name>
        <dbReference type="ChEBI" id="CHEBI:57692"/>
    </ligand>
</feature>
<dbReference type="GO" id="GO:0050660">
    <property type="term" value="F:flavin adenine dinucleotide binding"/>
    <property type="evidence" value="ECO:0007669"/>
    <property type="project" value="UniProtKB-UniRule"/>
</dbReference>
<keyword evidence="2 5" id="KW-0274">FAD</keyword>
<dbReference type="InterPro" id="IPR050097">
    <property type="entry name" value="Ferredoxin-NADP_redctase_2"/>
</dbReference>
<dbReference type="EMBL" id="JACIFZ010000002">
    <property type="protein sequence ID" value="MBB4221952.1"/>
    <property type="molecule type" value="Genomic_DNA"/>
</dbReference>
<dbReference type="PRINTS" id="PR00368">
    <property type="entry name" value="FADPNR"/>
</dbReference>
<evidence type="ECO:0000256" key="2">
    <source>
        <dbReference type="ARBA" id="ARBA00022827"/>
    </source>
</evidence>
<dbReference type="InterPro" id="IPR022890">
    <property type="entry name" value="Fd--NADP_Rdtase_type_2"/>
</dbReference>
<reference evidence="7 8" key="1">
    <citation type="submission" date="2020-08" db="EMBL/GenBank/DDBJ databases">
        <title>Genomic Encyclopedia of Type Strains, Phase IV (KMG-V): Genome sequencing to study the core and pangenomes of soil and plant-associated prokaryotes.</title>
        <authorList>
            <person name="Whitman W."/>
        </authorList>
    </citation>
    <scope>NUCLEOTIDE SEQUENCE [LARGE SCALE GENOMIC DNA]</scope>
    <source>
        <strain evidence="7 8">34/80</strain>
    </source>
</reference>
<gene>
    <name evidence="7" type="ORF">GGD71_002712</name>
</gene>
<name>A0A840FLY7_9BURK</name>
<dbReference type="InterPro" id="IPR023753">
    <property type="entry name" value="FAD/NAD-binding_dom"/>
</dbReference>
<feature type="binding site" evidence="5">
    <location>
        <position position="69"/>
    </location>
    <ligand>
        <name>FAD</name>
        <dbReference type="ChEBI" id="CHEBI:57692"/>
    </ligand>
</feature>
<evidence type="ECO:0000313" key="8">
    <source>
        <dbReference type="Proteomes" id="UP000524450"/>
    </source>
</evidence>
<dbReference type="Proteomes" id="UP000524450">
    <property type="component" value="Unassembled WGS sequence"/>
</dbReference>
<accession>A0A840FLY7</accession>
<dbReference type="Gene3D" id="3.50.50.60">
    <property type="entry name" value="FAD/NAD(P)-binding domain"/>
    <property type="match status" value="2"/>
</dbReference>
<feature type="binding site" evidence="5">
    <location>
        <position position="304"/>
    </location>
    <ligand>
        <name>FAD</name>
        <dbReference type="ChEBI" id="CHEBI:57692"/>
    </ligand>
</feature>
<dbReference type="HAMAP" id="MF_01685">
    <property type="entry name" value="FENR2"/>
    <property type="match status" value="1"/>
</dbReference>
<evidence type="ECO:0000313" key="7">
    <source>
        <dbReference type="EMBL" id="MBB4221952.1"/>
    </source>
</evidence>
<feature type="domain" description="FAD/NAD(P)-binding" evidence="6">
    <location>
        <begin position="28"/>
        <end position="306"/>
    </location>
</feature>
<comment type="caution">
    <text evidence="5">Lacks conserved residue(s) required for the propagation of feature annotation.</text>
</comment>
<feature type="binding site" evidence="5">
    <location>
        <position position="56"/>
    </location>
    <ligand>
        <name>FAD</name>
        <dbReference type="ChEBI" id="CHEBI:57692"/>
    </ligand>
</feature>
<feature type="binding site" evidence="5">
    <location>
        <position position="345"/>
    </location>
    <ligand>
        <name>FAD</name>
        <dbReference type="ChEBI" id="CHEBI:57692"/>
    </ligand>
</feature>
<dbReference type="PANTHER" id="PTHR48105">
    <property type="entry name" value="THIOREDOXIN REDUCTASE 1-RELATED-RELATED"/>
    <property type="match status" value="1"/>
</dbReference>
<dbReference type="InterPro" id="IPR036188">
    <property type="entry name" value="FAD/NAD-bd_sf"/>
</dbReference>
<evidence type="ECO:0000256" key="1">
    <source>
        <dbReference type="ARBA" id="ARBA00022630"/>
    </source>
</evidence>
<evidence type="ECO:0000259" key="6">
    <source>
        <dbReference type="Pfam" id="PF07992"/>
    </source>
</evidence>